<gene>
    <name evidence="3" type="ORF">VCR4J5_1580023</name>
    <name evidence="2" type="ORF">VCR5J5_1550023</name>
</gene>
<dbReference type="Gene3D" id="1.10.510.10">
    <property type="entry name" value="Transferase(Phosphotransferase) domain 1"/>
    <property type="match status" value="1"/>
</dbReference>
<evidence type="ECO:0000313" key="2">
    <source>
        <dbReference type="EMBL" id="CDT16337.1"/>
    </source>
</evidence>
<protein>
    <submittedName>
        <fullName evidence="2">Serine/Threonine protein kinase</fullName>
    </submittedName>
</protein>
<keyword evidence="2" id="KW-0418">Kinase</keyword>
<dbReference type="Pfam" id="PF00069">
    <property type="entry name" value="Pkinase"/>
    <property type="match status" value="1"/>
</dbReference>
<dbReference type="GO" id="GO:0004674">
    <property type="term" value="F:protein serine/threonine kinase activity"/>
    <property type="evidence" value="ECO:0007669"/>
    <property type="project" value="UniProtKB-KW"/>
</dbReference>
<accession>A0A4R3P810</accession>
<dbReference type="SUPFAM" id="SSF56112">
    <property type="entry name" value="Protein kinase-like (PK-like)"/>
    <property type="match status" value="1"/>
</dbReference>
<dbReference type="EMBL" id="CCJV01000063">
    <property type="protein sequence ID" value="CDT16337.1"/>
    <property type="molecule type" value="Genomic_DNA"/>
</dbReference>
<evidence type="ECO:0000313" key="4">
    <source>
        <dbReference type="Proteomes" id="UP000049077"/>
    </source>
</evidence>
<name>A0A4R3P810_9VIBR</name>
<reference evidence="5" key="2">
    <citation type="submission" date="2014-06" db="EMBL/GenBank/DDBJ databases">
        <authorList>
            <person name="Le Roux Frederique"/>
        </authorList>
    </citation>
    <scope>NUCLEOTIDE SEQUENCE [LARGE SCALE GENOMIC DNA]</scope>
    <source>
        <strain evidence="5">J5-5</strain>
    </source>
</reference>
<evidence type="ECO:0000313" key="3">
    <source>
        <dbReference type="EMBL" id="CDT17663.1"/>
    </source>
</evidence>
<evidence type="ECO:0000259" key="1">
    <source>
        <dbReference type="PROSITE" id="PS50011"/>
    </source>
</evidence>
<keyword evidence="2" id="KW-0808">Transferase</keyword>
<dbReference type="InterPro" id="IPR011009">
    <property type="entry name" value="Kinase-like_dom_sf"/>
</dbReference>
<organism evidence="2 5">
    <name type="scientific">Vibrio crassostreae</name>
    <dbReference type="NCBI Taxonomy" id="246167"/>
    <lineage>
        <taxon>Bacteria</taxon>
        <taxon>Pseudomonadati</taxon>
        <taxon>Pseudomonadota</taxon>
        <taxon>Gammaproteobacteria</taxon>
        <taxon>Vibrionales</taxon>
        <taxon>Vibrionaceae</taxon>
        <taxon>Vibrio</taxon>
    </lineage>
</organism>
<dbReference type="Proteomes" id="UP000049495">
    <property type="component" value="Unassembled WGS sequence"/>
</dbReference>
<reference evidence="2 4" key="1">
    <citation type="submission" date="2014-06" db="EMBL/GenBank/DDBJ databases">
        <authorList>
            <person name="Le Roux F."/>
        </authorList>
    </citation>
    <scope>NUCLEOTIDE SEQUENCE</scope>
    <source>
        <strain evidence="3 4">J5-4</strain>
        <strain evidence="2">J5-5</strain>
    </source>
</reference>
<evidence type="ECO:0000313" key="5">
    <source>
        <dbReference type="Proteomes" id="UP000049495"/>
    </source>
</evidence>
<sequence>MQFFSPSISETHFVFDEQVSWHETGKCYANKLDFERELEALDSCKGLYVQELVRVDPNNQRLYFKYYQHAMSLDRFGIMQVELFILLIPAVIRAIACCHQNGWVHGDVKPANILYLPETGSIRLIDFGASFPLGISRTEIDKWQLSQQYASRNQLEGVGYVEGKDDWFALLVMIKKVISQIEDQKLQSRALYIQRSIEKLFHLKMSGEAS</sequence>
<dbReference type="Proteomes" id="UP000049077">
    <property type="component" value="Unassembled WGS sequence"/>
</dbReference>
<keyword evidence="2" id="KW-0723">Serine/threonine-protein kinase</keyword>
<dbReference type="PROSITE" id="PS50011">
    <property type="entry name" value="PROTEIN_KINASE_DOM"/>
    <property type="match status" value="1"/>
</dbReference>
<dbReference type="RefSeq" id="WP_048661443.1">
    <property type="nucleotide sequence ID" value="NZ_AP025479.1"/>
</dbReference>
<dbReference type="EMBL" id="CCJX01000066">
    <property type="protein sequence ID" value="CDT17663.1"/>
    <property type="molecule type" value="Genomic_DNA"/>
</dbReference>
<dbReference type="GO" id="GO:0005524">
    <property type="term" value="F:ATP binding"/>
    <property type="evidence" value="ECO:0007669"/>
    <property type="project" value="InterPro"/>
</dbReference>
<comment type="caution">
    <text evidence="2">The sequence shown here is derived from an EMBL/GenBank/DDBJ whole genome shotgun (WGS) entry which is preliminary data.</text>
</comment>
<dbReference type="InterPro" id="IPR000719">
    <property type="entry name" value="Prot_kinase_dom"/>
</dbReference>
<proteinExistence type="predicted"/>
<dbReference type="AlphaFoldDB" id="A0A4R3P810"/>
<dbReference type="OrthoDB" id="9801841at2"/>
<keyword evidence="4" id="KW-1185">Reference proteome</keyword>
<feature type="domain" description="Protein kinase" evidence="1">
    <location>
        <begin position="1"/>
        <end position="210"/>
    </location>
</feature>
<dbReference type="GeneID" id="93903614"/>